<name>A0A0P0XFV5_ORYSJ</name>
<proteinExistence type="predicted"/>
<protein>
    <submittedName>
        <fullName evidence="2">Os08g0420800 protein</fullName>
    </submittedName>
</protein>
<evidence type="ECO:0000313" key="2">
    <source>
        <dbReference type="EMBL" id="BAT05464.1"/>
    </source>
</evidence>
<reference evidence="2 3" key="2">
    <citation type="journal article" date="2013" name="Plant Cell Physiol.">
        <title>Rice Annotation Project Database (RAP-DB): an integrative and interactive database for rice genomics.</title>
        <authorList>
            <person name="Sakai H."/>
            <person name="Lee S.S."/>
            <person name="Tanaka T."/>
            <person name="Numa H."/>
            <person name="Kim J."/>
            <person name="Kawahara Y."/>
            <person name="Wakimoto H."/>
            <person name="Yang C.C."/>
            <person name="Iwamoto M."/>
            <person name="Abe T."/>
            <person name="Yamada Y."/>
            <person name="Muto A."/>
            <person name="Inokuchi H."/>
            <person name="Ikemura T."/>
            <person name="Matsumoto T."/>
            <person name="Sasaki T."/>
            <person name="Itoh T."/>
        </authorList>
    </citation>
    <scope>NUCLEOTIDE SEQUENCE [LARGE SCALE GENOMIC DNA]</scope>
    <source>
        <strain evidence="3">cv. Nipponbare</strain>
    </source>
</reference>
<accession>A0A0P0XFV5</accession>
<dbReference type="AlphaFoldDB" id="A0A0P0XFV5"/>
<gene>
    <name evidence="2" type="ordered locus">Os08g0420800</name>
    <name evidence="2" type="ORF">OSNPB_080420800</name>
</gene>
<reference evidence="2 3" key="3">
    <citation type="journal article" date="2013" name="Rice">
        <title>Improvement of the Oryza sativa Nipponbare reference genome using next generation sequence and optical map data.</title>
        <authorList>
            <person name="Kawahara Y."/>
            <person name="de la Bastide M."/>
            <person name="Hamilton J.P."/>
            <person name="Kanamori H."/>
            <person name="McCombie W.R."/>
            <person name="Ouyang S."/>
            <person name="Schwartz D.C."/>
            <person name="Tanaka T."/>
            <person name="Wu J."/>
            <person name="Zhou S."/>
            <person name="Childs K.L."/>
            <person name="Davidson R.M."/>
            <person name="Lin H."/>
            <person name="Quesada-Ocampo L."/>
            <person name="Vaillancourt B."/>
            <person name="Sakai H."/>
            <person name="Lee S.S."/>
            <person name="Kim J."/>
            <person name="Numa H."/>
            <person name="Itoh T."/>
            <person name="Buell C.R."/>
            <person name="Matsumoto T."/>
        </authorList>
    </citation>
    <scope>NUCLEOTIDE SEQUENCE [LARGE SCALE GENOMIC DNA]</scope>
    <source>
        <strain evidence="3">cv. Nipponbare</strain>
    </source>
</reference>
<dbReference type="InParanoid" id="A0A0P0XFV5"/>
<organism evidence="2 3">
    <name type="scientific">Oryza sativa subsp. japonica</name>
    <name type="common">Rice</name>
    <dbReference type="NCBI Taxonomy" id="39947"/>
    <lineage>
        <taxon>Eukaryota</taxon>
        <taxon>Viridiplantae</taxon>
        <taxon>Streptophyta</taxon>
        <taxon>Embryophyta</taxon>
        <taxon>Tracheophyta</taxon>
        <taxon>Spermatophyta</taxon>
        <taxon>Magnoliopsida</taxon>
        <taxon>Liliopsida</taxon>
        <taxon>Poales</taxon>
        <taxon>Poaceae</taxon>
        <taxon>BOP clade</taxon>
        <taxon>Oryzoideae</taxon>
        <taxon>Oryzeae</taxon>
        <taxon>Oryzinae</taxon>
        <taxon>Oryza</taxon>
        <taxon>Oryza sativa</taxon>
    </lineage>
</organism>
<dbReference type="PaxDb" id="39947-A0A0P0XFV5"/>
<evidence type="ECO:0000256" key="1">
    <source>
        <dbReference type="SAM" id="MobiDB-lite"/>
    </source>
</evidence>
<sequence>TLICQPELQIKLGHGRSPRAQNRAPRSSKHIPPSSHLLTGHRPAGDLRGGHHHHHRQRHDSLNLCLSKPQSVAKYCRTNEKSI</sequence>
<dbReference type="EMBL" id="AP014964">
    <property type="protein sequence ID" value="BAT05464.1"/>
    <property type="molecule type" value="Genomic_DNA"/>
</dbReference>
<reference evidence="3" key="1">
    <citation type="journal article" date="2005" name="Nature">
        <title>The map-based sequence of the rice genome.</title>
        <authorList>
            <consortium name="International rice genome sequencing project (IRGSP)"/>
            <person name="Matsumoto T."/>
            <person name="Wu J."/>
            <person name="Kanamori H."/>
            <person name="Katayose Y."/>
            <person name="Fujisawa M."/>
            <person name="Namiki N."/>
            <person name="Mizuno H."/>
            <person name="Yamamoto K."/>
            <person name="Antonio B.A."/>
            <person name="Baba T."/>
            <person name="Sakata K."/>
            <person name="Nagamura Y."/>
            <person name="Aoki H."/>
            <person name="Arikawa K."/>
            <person name="Arita K."/>
            <person name="Bito T."/>
            <person name="Chiden Y."/>
            <person name="Fujitsuka N."/>
            <person name="Fukunaka R."/>
            <person name="Hamada M."/>
            <person name="Harada C."/>
            <person name="Hayashi A."/>
            <person name="Hijishita S."/>
            <person name="Honda M."/>
            <person name="Hosokawa S."/>
            <person name="Ichikawa Y."/>
            <person name="Idonuma A."/>
            <person name="Iijima M."/>
            <person name="Ikeda M."/>
            <person name="Ikeno M."/>
            <person name="Ito K."/>
            <person name="Ito S."/>
            <person name="Ito T."/>
            <person name="Ito Y."/>
            <person name="Ito Y."/>
            <person name="Iwabuchi A."/>
            <person name="Kamiya K."/>
            <person name="Karasawa W."/>
            <person name="Kurita K."/>
            <person name="Katagiri S."/>
            <person name="Kikuta A."/>
            <person name="Kobayashi H."/>
            <person name="Kobayashi N."/>
            <person name="Machita K."/>
            <person name="Maehara T."/>
            <person name="Masukawa M."/>
            <person name="Mizubayashi T."/>
            <person name="Mukai Y."/>
            <person name="Nagasaki H."/>
            <person name="Nagata Y."/>
            <person name="Naito S."/>
            <person name="Nakashima M."/>
            <person name="Nakama Y."/>
            <person name="Nakamichi Y."/>
            <person name="Nakamura M."/>
            <person name="Meguro A."/>
            <person name="Negishi M."/>
            <person name="Ohta I."/>
            <person name="Ohta T."/>
            <person name="Okamoto M."/>
            <person name="Ono N."/>
            <person name="Saji S."/>
            <person name="Sakaguchi M."/>
            <person name="Sakai K."/>
            <person name="Shibata M."/>
            <person name="Shimokawa T."/>
            <person name="Song J."/>
            <person name="Takazaki Y."/>
            <person name="Terasawa K."/>
            <person name="Tsugane M."/>
            <person name="Tsuji K."/>
            <person name="Ueda S."/>
            <person name="Waki K."/>
            <person name="Yamagata H."/>
            <person name="Yamamoto M."/>
            <person name="Yamamoto S."/>
            <person name="Yamane H."/>
            <person name="Yoshiki S."/>
            <person name="Yoshihara R."/>
            <person name="Yukawa K."/>
            <person name="Zhong H."/>
            <person name="Yano M."/>
            <person name="Yuan Q."/>
            <person name="Ouyang S."/>
            <person name="Liu J."/>
            <person name="Jones K.M."/>
            <person name="Gansberger K."/>
            <person name="Moffat K."/>
            <person name="Hill J."/>
            <person name="Bera J."/>
            <person name="Fadrosh D."/>
            <person name="Jin S."/>
            <person name="Johri S."/>
            <person name="Kim M."/>
            <person name="Overton L."/>
            <person name="Reardon M."/>
            <person name="Tsitrin T."/>
            <person name="Vuong H."/>
            <person name="Weaver B."/>
            <person name="Ciecko A."/>
            <person name="Tallon L."/>
            <person name="Jackson J."/>
            <person name="Pai G."/>
            <person name="Aken S.V."/>
            <person name="Utterback T."/>
            <person name="Reidmuller S."/>
            <person name="Feldblyum T."/>
            <person name="Hsiao J."/>
            <person name="Zismann V."/>
            <person name="Iobst S."/>
            <person name="de Vazeille A.R."/>
            <person name="Buell C.R."/>
            <person name="Ying K."/>
            <person name="Li Y."/>
            <person name="Lu T."/>
            <person name="Huang Y."/>
            <person name="Zhao Q."/>
            <person name="Feng Q."/>
            <person name="Zhang L."/>
            <person name="Zhu J."/>
            <person name="Weng Q."/>
            <person name="Mu J."/>
            <person name="Lu Y."/>
            <person name="Fan D."/>
            <person name="Liu Y."/>
            <person name="Guan J."/>
            <person name="Zhang Y."/>
            <person name="Yu S."/>
            <person name="Liu X."/>
            <person name="Zhang Y."/>
            <person name="Hong G."/>
            <person name="Han B."/>
            <person name="Choisne N."/>
            <person name="Demange N."/>
            <person name="Orjeda G."/>
            <person name="Samain S."/>
            <person name="Cattolico L."/>
            <person name="Pelletier E."/>
            <person name="Couloux A."/>
            <person name="Segurens B."/>
            <person name="Wincker P."/>
            <person name="D'Hont A."/>
            <person name="Scarpelli C."/>
            <person name="Weissenbach J."/>
            <person name="Salanoubat M."/>
            <person name="Quetier F."/>
            <person name="Yu Y."/>
            <person name="Kim H.R."/>
            <person name="Rambo T."/>
            <person name="Currie J."/>
            <person name="Collura K."/>
            <person name="Luo M."/>
            <person name="Yang T."/>
            <person name="Ammiraju J.S.S."/>
            <person name="Engler F."/>
            <person name="Soderlund C."/>
            <person name="Wing R.A."/>
            <person name="Palmer L.E."/>
            <person name="de la Bastide M."/>
            <person name="Spiegel L."/>
            <person name="Nascimento L."/>
            <person name="Zutavern T."/>
            <person name="O'Shaughnessy A."/>
            <person name="Dike S."/>
            <person name="Dedhia N."/>
            <person name="Preston R."/>
            <person name="Balija V."/>
            <person name="McCombie W.R."/>
            <person name="Chow T."/>
            <person name="Chen H."/>
            <person name="Chung M."/>
            <person name="Chen C."/>
            <person name="Shaw J."/>
            <person name="Wu H."/>
            <person name="Hsiao K."/>
            <person name="Chao Y."/>
            <person name="Chu M."/>
            <person name="Cheng C."/>
            <person name="Hour A."/>
            <person name="Lee P."/>
            <person name="Lin S."/>
            <person name="Lin Y."/>
            <person name="Liou J."/>
            <person name="Liu S."/>
            <person name="Hsing Y."/>
            <person name="Raghuvanshi S."/>
            <person name="Mohanty A."/>
            <person name="Bharti A.K."/>
            <person name="Gaur A."/>
            <person name="Gupta V."/>
            <person name="Kumar D."/>
            <person name="Ravi V."/>
            <person name="Vij S."/>
            <person name="Kapur A."/>
            <person name="Khurana P."/>
            <person name="Khurana P."/>
            <person name="Khurana J.P."/>
            <person name="Tyagi A.K."/>
            <person name="Gaikwad K."/>
            <person name="Singh A."/>
            <person name="Dalal V."/>
            <person name="Srivastava S."/>
            <person name="Dixit A."/>
            <person name="Pal A.K."/>
            <person name="Ghazi I.A."/>
            <person name="Yadav M."/>
            <person name="Pandit A."/>
            <person name="Bhargava A."/>
            <person name="Sureshbabu K."/>
            <person name="Batra K."/>
            <person name="Sharma T.R."/>
            <person name="Mohapatra T."/>
            <person name="Singh N.K."/>
            <person name="Messing J."/>
            <person name="Nelson A.B."/>
            <person name="Fuks G."/>
            <person name="Kavchok S."/>
            <person name="Keizer G."/>
            <person name="Linton E."/>
            <person name="Llaca V."/>
            <person name="Song R."/>
            <person name="Tanyolac B."/>
            <person name="Young S."/>
            <person name="Ho-Il K."/>
            <person name="Hahn J.H."/>
            <person name="Sangsakoo G."/>
            <person name="Vanavichit A."/>
            <person name="de Mattos Luiz.A.T."/>
            <person name="Zimmer P.D."/>
            <person name="Malone G."/>
            <person name="Dellagostin O."/>
            <person name="de Oliveira A.C."/>
            <person name="Bevan M."/>
            <person name="Bancroft I."/>
            <person name="Minx P."/>
            <person name="Cordum H."/>
            <person name="Wilson R."/>
            <person name="Cheng Z."/>
            <person name="Jin W."/>
            <person name="Jiang J."/>
            <person name="Leong S.A."/>
            <person name="Iwama H."/>
            <person name="Gojobori T."/>
            <person name="Itoh T."/>
            <person name="Niimura Y."/>
            <person name="Fujii Y."/>
            <person name="Habara T."/>
            <person name="Sakai H."/>
            <person name="Sato Y."/>
            <person name="Wilson G."/>
            <person name="Kumar K."/>
            <person name="McCouch S."/>
            <person name="Juretic N."/>
            <person name="Hoen D."/>
            <person name="Wright S."/>
            <person name="Bruskiewich R."/>
            <person name="Bureau T."/>
            <person name="Miyao A."/>
            <person name="Hirochika H."/>
            <person name="Nishikawa T."/>
            <person name="Kadowaki K."/>
            <person name="Sugiura M."/>
            <person name="Burr B."/>
            <person name="Sasaki T."/>
        </authorList>
    </citation>
    <scope>NUCLEOTIDE SEQUENCE [LARGE SCALE GENOMIC DNA]</scope>
    <source>
        <strain evidence="3">cv. Nipponbare</strain>
    </source>
</reference>
<keyword evidence="3" id="KW-1185">Reference proteome</keyword>
<feature type="region of interest" description="Disordered" evidence="1">
    <location>
        <begin position="1"/>
        <end position="64"/>
    </location>
</feature>
<dbReference type="Gramene" id="Os08t0420800-01">
    <property type="protein sequence ID" value="Os08t0420800-01"/>
    <property type="gene ID" value="Os08g0420800"/>
</dbReference>
<feature type="non-terminal residue" evidence="2">
    <location>
        <position position="83"/>
    </location>
</feature>
<dbReference type="Proteomes" id="UP000059680">
    <property type="component" value="Chromosome 8"/>
</dbReference>
<evidence type="ECO:0000313" key="3">
    <source>
        <dbReference type="Proteomes" id="UP000059680"/>
    </source>
</evidence>